<dbReference type="AlphaFoldDB" id="A0A9E1GK04"/>
<accession>A0A9E1GK04</accession>
<evidence type="ECO:0000313" key="1">
    <source>
        <dbReference type="EMBL" id="MBS6621743.1"/>
    </source>
</evidence>
<evidence type="ECO:0000313" key="2">
    <source>
        <dbReference type="Proteomes" id="UP000811365"/>
    </source>
</evidence>
<comment type="caution">
    <text evidence="1">The sequence shown here is derived from an EMBL/GenBank/DDBJ whole genome shotgun (WGS) entry which is preliminary data.</text>
</comment>
<organism evidence="1 2">
    <name type="scientific">Faecalibacterium prausnitzii</name>
    <dbReference type="NCBI Taxonomy" id="853"/>
    <lineage>
        <taxon>Bacteria</taxon>
        <taxon>Bacillati</taxon>
        <taxon>Bacillota</taxon>
        <taxon>Clostridia</taxon>
        <taxon>Eubacteriales</taxon>
        <taxon>Oscillospiraceae</taxon>
        <taxon>Faecalibacterium</taxon>
    </lineage>
</organism>
<reference evidence="1" key="1">
    <citation type="submission" date="2021-02" db="EMBL/GenBank/DDBJ databases">
        <title>Infant gut strain persistence is associated with maternal origin, phylogeny, and functional potential including surface adhesion and iron acquisition.</title>
        <authorList>
            <person name="Lou Y.C."/>
        </authorList>
    </citation>
    <scope>NUCLEOTIDE SEQUENCE</scope>
    <source>
        <strain evidence="1">L2_039_000G1_dasL2_039_000G1_maxbin2.maxbin.077</strain>
    </source>
</reference>
<dbReference type="EMBL" id="JAGZYH010000019">
    <property type="protein sequence ID" value="MBS6621743.1"/>
    <property type="molecule type" value="Genomic_DNA"/>
</dbReference>
<dbReference type="Proteomes" id="UP000811365">
    <property type="component" value="Unassembled WGS sequence"/>
</dbReference>
<gene>
    <name evidence="1" type="ORF">KH315_06210</name>
</gene>
<name>A0A9E1GK04_9FIRM</name>
<sequence length="156" mass="18238">MILKVRDEQDFNLTMKQNIDCEKGFIELLVTAWDKKAHTTETRVFSAEKFRDAIDYYRQKEVEMFNEAEAPQQKREFRVKTPLGELRIQAKHGGGDILADYPGVYVDLIREGRDPEMIACVEYDSHDGRMLTTVYDIGHDEPTVIHYYDLDEEEEA</sequence>
<protein>
    <submittedName>
        <fullName evidence="1">Uncharacterized protein</fullName>
    </submittedName>
</protein>
<proteinExistence type="predicted"/>